<accession>A0A154VS71</accession>
<dbReference type="GO" id="GO:0016987">
    <property type="term" value="F:sigma factor activity"/>
    <property type="evidence" value="ECO:0007669"/>
    <property type="project" value="UniProtKB-KW"/>
</dbReference>
<evidence type="ECO:0000259" key="5">
    <source>
        <dbReference type="Pfam" id="PF04542"/>
    </source>
</evidence>
<dbReference type="Pfam" id="PF08281">
    <property type="entry name" value="Sigma70_r4_2"/>
    <property type="match status" value="1"/>
</dbReference>
<dbReference type="Gene3D" id="1.10.1740.10">
    <property type="match status" value="1"/>
</dbReference>
<sequence>MNHEPTIVELFSAHRGELVNYASRILGDRSHAEDVVQEAYLRLDSAIVDQPLREPLAYLYRIVRNLSLDVRRRLMRERGRMPSGGEAAMDEIAEDRPSPESEVGARGEVRLLAQAMAELPDRTRVALEMHRFAGCSIREIANRLDISVGTAHALVIDGMEHCRRRLFRGR</sequence>
<dbReference type="EMBL" id="LPXN01000138">
    <property type="protein sequence ID" value="KZD04126.1"/>
    <property type="molecule type" value="Genomic_DNA"/>
</dbReference>
<evidence type="ECO:0000313" key="7">
    <source>
        <dbReference type="EMBL" id="KZD04126.1"/>
    </source>
</evidence>
<dbReference type="Pfam" id="PF04542">
    <property type="entry name" value="Sigma70_r2"/>
    <property type="match status" value="1"/>
</dbReference>
<keyword evidence="3" id="KW-0731">Sigma factor</keyword>
<dbReference type="PANTHER" id="PTHR43133">
    <property type="entry name" value="RNA POLYMERASE ECF-TYPE SIGMA FACTO"/>
    <property type="match status" value="1"/>
</dbReference>
<dbReference type="Gene3D" id="1.10.10.10">
    <property type="entry name" value="Winged helix-like DNA-binding domain superfamily/Winged helix DNA-binding domain"/>
    <property type="match status" value="1"/>
</dbReference>
<dbReference type="GO" id="GO:0003677">
    <property type="term" value="F:DNA binding"/>
    <property type="evidence" value="ECO:0007669"/>
    <property type="project" value="InterPro"/>
</dbReference>
<keyword evidence="8" id="KW-1185">Reference proteome</keyword>
<reference evidence="7 8" key="1">
    <citation type="submission" date="2015-12" db="EMBL/GenBank/DDBJ databases">
        <title>Genome sequence of Oceanibaculum pacificum MCCC 1A02656.</title>
        <authorList>
            <person name="Lu L."/>
            <person name="Lai Q."/>
            <person name="Shao Z."/>
            <person name="Qian P."/>
        </authorList>
    </citation>
    <scope>NUCLEOTIDE SEQUENCE [LARGE SCALE GENOMIC DNA]</scope>
    <source>
        <strain evidence="7 8">MCCC 1A02656</strain>
    </source>
</reference>
<dbReference type="PANTHER" id="PTHR43133:SF63">
    <property type="entry name" value="RNA POLYMERASE SIGMA FACTOR FECI-RELATED"/>
    <property type="match status" value="1"/>
</dbReference>
<name>A0A154VS71_9PROT</name>
<dbReference type="InterPro" id="IPR036388">
    <property type="entry name" value="WH-like_DNA-bd_sf"/>
</dbReference>
<dbReference type="Proteomes" id="UP000076400">
    <property type="component" value="Unassembled WGS sequence"/>
</dbReference>
<dbReference type="STRING" id="580166.AUP43_03100"/>
<keyword evidence="4" id="KW-0804">Transcription</keyword>
<dbReference type="InterPro" id="IPR014284">
    <property type="entry name" value="RNA_pol_sigma-70_dom"/>
</dbReference>
<proteinExistence type="inferred from homology"/>
<organism evidence="7 8">
    <name type="scientific">Oceanibaculum pacificum</name>
    <dbReference type="NCBI Taxonomy" id="580166"/>
    <lineage>
        <taxon>Bacteria</taxon>
        <taxon>Pseudomonadati</taxon>
        <taxon>Pseudomonadota</taxon>
        <taxon>Alphaproteobacteria</taxon>
        <taxon>Rhodospirillales</taxon>
        <taxon>Oceanibaculaceae</taxon>
        <taxon>Oceanibaculum</taxon>
    </lineage>
</organism>
<dbReference type="InterPro" id="IPR013324">
    <property type="entry name" value="RNA_pol_sigma_r3/r4-like"/>
</dbReference>
<keyword evidence="2" id="KW-0805">Transcription regulation</keyword>
<evidence type="ECO:0000313" key="8">
    <source>
        <dbReference type="Proteomes" id="UP000076400"/>
    </source>
</evidence>
<dbReference type="GO" id="GO:0006352">
    <property type="term" value="P:DNA-templated transcription initiation"/>
    <property type="evidence" value="ECO:0007669"/>
    <property type="project" value="InterPro"/>
</dbReference>
<gene>
    <name evidence="7" type="ORF">AUP43_03100</name>
</gene>
<feature type="domain" description="RNA polymerase sigma-70 region 2" evidence="5">
    <location>
        <begin position="10"/>
        <end position="76"/>
    </location>
</feature>
<dbReference type="InterPro" id="IPR013325">
    <property type="entry name" value="RNA_pol_sigma_r2"/>
</dbReference>
<evidence type="ECO:0000256" key="2">
    <source>
        <dbReference type="ARBA" id="ARBA00023015"/>
    </source>
</evidence>
<dbReference type="SUPFAM" id="SSF88659">
    <property type="entry name" value="Sigma3 and sigma4 domains of RNA polymerase sigma factors"/>
    <property type="match status" value="1"/>
</dbReference>
<feature type="domain" description="RNA polymerase sigma factor 70 region 4 type 2" evidence="6">
    <location>
        <begin position="111"/>
        <end position="155"/>
    </location>
</feature>
<dbReference type="SUPFAM" id="SSF88946">
    <property type="entry name" value="Sigma2 domain of RNA polymerase sigma factors"/>
    <property type="match status" value="1"/>
</dbReference>
<protein>
    <submittedName>
        <fullName evidence="7">RNA polymerase subunit sigma-24</fullName>
    </submittedName>
</protein>
<dbReference type="NCBIfam" id="TIGR02937">
    <property type="entry name" value="sigma70-ECF"/>
    <property type="match status" value="1"/>
</dbReference>
<dbReference type="AlphaFoldDB" id="A0A154VS71"/>
<comment type="caution">
    <text evidence="7">The sequence shown here is derived from an EMBL/GenBank/DDBJ whole genome shotgun (WGS) entry which is preliminary data.</text>
</comment>
<dbReference type="InterPro" id="IPR007627">
    <property type="entry name" value="RNA_pol_sigma70_r2"/>
</dbReference>
<comment type="similarity">
    <text evidence="1">Belongs to the sigma-70 factor family. ECF subfamily.</text>
</comment>
<evidence type="ECO:0000259" key="6">
    <source>
        <dbReference type="Pfam" id="PF08281"/>
    </source>
</evidence>
<evidence type="ECO:0000256" key="1">
    <source>
        <dbReference type="ARBA" id="ARBA00010641"/>
    </source>
</evidence>
<evidence type="ECO:0000256" key="3">
    <source>
        <dbReference type="ARBA" id="ARBA00023082"/>
    </source>
</evidence>
<dbReference type="InterPro" id="IPR039425">
    <property type="entry name" value="RNA_pol_sigma-70-like"/>
</dbReference>
<dbReference type="InterPro" id="IPR013249">
    <property type="entry name" value="RNA_pol_sigma70_r4_t2"/>
</dbReference>
<evidence type="ECO:0000256" key="4">
    <source>
        <dbReference type="ARBA" id="ARBA00023163"/>
    </source>
</evidence>